<sequence>MSILIAVLILILAAFLILIALKGKGKPITLLDHDGKPYENGISTREGVIIGGKKQYFFIAGENKNNPVLLFLHGGPGSPEVAMHQFMPGERLEERFTVCYWEQRGAGLSYGARLEADKMTLELMVSDTIELTEHLMERFNQKQIYIMGHSWGTFLGTKVISAKPEYYKAYFGIGQVSDQLESERAAYGFLLQHATEIKDEKAVRDLKKTDPNKDDFPTDEYLRAARTNYMNKYGVGIKHIENYKMAELIKAVFLFEGYSALDFMKYGLGSKFSTDKMFHIVTRENLMRTTNQFEVPIYIFHGVYDLQVSYSLALQYFELMKAPEKAFYSFEHSAHSPNFEETKLFLEIVFSLLDRYK</sequence>
<proteinExistence type="predicted"/>
<evidence type="ECO:0000313" key="1">
    <source>
        <dbReference type="EMBL" id="QOX64311.1"/>
    </source>
</evidence>
<keyword evidence="1" id="KW-0378">Hydrolase</keyword>
<name>A0ACD1AD18_9FIRM</name>
<dbReference type="EMBL" id="CP042469">
    <property type="protein sequence ID" value="QOX64311.1"/>
    <property type="molecule type" value="Genomic_DNA"/>
</dbReference>
<organism evidence="1 2">
    <name type="scientific">Anoxybacterium hadale</name>
    <dbReference type="NCBI Taxonomy" id="3408580"/>
    <lineage>
        <taxon>Bacteria</taxon>
        <taxon>Bacillati</taxon>
        <taxon>Bacillota</taxon>
        <taxon>Clostridia</taxon>
        <taxon>Peptostreptococcales</taxon>
        <taxon>Anaerovoracaceae</taxon>
        <taxon>Anoxybacterium</taxon>
    </lineage>
</organism>
<keyword evidence="2" id="KW-1185">Reference proteome</keyword>
<gene>
    <name evidence="1" type="ORF">FRZ06_13650</name>
</gene>
<accession>A0ACD1AD18</accession>
<evidence type="ECO:0000313" key="2">
    <source>
        <dbReference type="Proteomes" id="UP000594014"/>
    </source>
</evidence>
<dbReference type="Proteomes" id="UP000594014">
    <property type="component" value="Chromosome"/>
</dbReference>
<reference evidence="1" key="1">
    <citation type="submission" date="2019-08" db="EMBL/GenBank/DDBJ databases">
        <title>Genome sequence of Clostridiales bacterium MT110.</title>
        <authorList>
            <person name="Cao J."/>
        </authorList>
    </citation>
    <scope>NUCLEOTIDE SEQUENCE</scope>
    <source>
        <strain evidence="1">MT110</strain>
    </source>
</reference>
<protein>
    <submittedName>
        <fullName evidence="1">Alpha/beta hydrolase</fullName>
    </submittedName>
</protein>